<reference evidence="1 2" key="1">
    <citation type="submission" date="2024-06" db="EMBL/GenBank/DDBJ databases">
        <title>Flavobacterium spp. isolated from glacier.</title>
        <authorList>
            <person name="Han D."/>
        </authorList>
    </citation>
    <scope>NUCLEOTIDE SEQUENCE [LARGE SCALE GENOMIC DNA]</scope>
    <source>
        <strain evidence="1 2">LB3P45</strain>
    </source>
</reference>
<gene>
    <name evidence="1" type="ORF">ACFX5D_13330</name>
</gene>
<comment type="caution">
    <text evidence="1">The sequence shown here is derived from an EMBL/GenBank/DDBJ whole genome shotgun (WGS) entry which is preliminary data.</text>
</comment>
<name>A0ABW6HQM2_9FLAO</name>
<dbReference type="RefSeq" id="WP_379858703.1">
    <property type="nucleotide sequence ID" value="NZ_JBHZQA010000009.1"/>
</dbReference>
<dbReference type="Proteomes" id="UP001600039">
    <property type="component" value="Unassembled WGS sequence"/>
</dbReference>
<evidence type="ECO:0000313" key="2">
    <source>
        <dbReference type="Proteomes" id="UP001600039"/>
    </source>
</evidence>
<proteinExistence type="predicted"/>
<organism evidence="1 2">
    <name type="scientific">Flavobacterium fructosi</name>
    <dbReference type="NCBI Taxonomy" id="3230416"/>
    <lineage>
        <taxon>Bacteria</taxon>
        <taxon>Pseudomonadati</taxon>
        <taxon>Bacteroidota</taxon>
        <taxon>Flavobacteriia</taxon>
        <taxon>Flavobacteriales</taxon>
        <taxon>Flavobacteriaceae</taxon>
        <taxon>Flavobacterium</taxon>
    </lineage>
</organism>
<accession>A0ABW6HQM2</accession>
<dbReference type="EMBL" id="JBHZQA010000009">
    <property type="protein sequence ID" value="MFE3848948.1"/>
    <property type="molecule type" value="Genomic_DNA"/>
</dbReference>
<keyword evidence="2" id="KW-1185">Reference proteome</keyword>
<protein>
    <submittedName>
        <fullName evidence="1">Uncharacterized protein</fullName>
    </submittedName>
</protein>
<sequence>MDLTNEQIEQKRLEVIAKFNKQFIDNNFSTDPYTHKVVELLTRGANPYEIIEWILTANQELLKEFDKLIRNQPPAPITIEKQP</sequence>
<evidence type="ECO:0000313" key="1">
    <source>
        <dbReference type="EMBL" id="MFE3848948.1"/>
    </source>
</evidence>